<dbReference type="VEuPathDB" id="FungiDB:I7I52_02303"/>
<keyword evidence="3" id="KW-0436">Ligase</keyword>
<comment type="caution">
    <text evidence="3">The sequence shown here is derived from an EMBL/GenBank/DDBJ whole genome shotgun (WGS) entry which is preliminary data.</text>
</comment>
<protein>
    <submittedName>
        <fullName evidence="3">AMP dependent synthetase and ligase</fullName>
    </submittedName>
</protein>
<feature type="compositionally biased region" description="Polar residues" evidence="1">
    <location>
        <begin position="26"/>
        <end position="59"/>
    </location>
</feature>
<feature type="chain" id="PRO_5034637483" evidence="2">
    <location>
        <begin position="27"/>
        <end position="107"/>
    </location>
</feature>
<dbReference type="GO" id="GO:0016874">
    <property type="term" value="F:ligase activity"/>
    <property type="evidence" value="ECO:0007669"/>
    <property type="project" value="UniProtKB-KW"/>
</dbReference>
<gene>
    <name evidence="3" type="ORF">I7I52_02303</name>
</gene>
<feature type="signal peptide" evidence="2">
    <location>
        <begin position="1"/>
        <end position="26"/>
    </location>
</feature>
<dbReference type="EMBL" id="JAEVHI010000001">
    <property type="protein sequence ID" value="KAG5304091.1"/>
    <property type="molecule type" value="Genomic_DNA"/>
</dbReference>
<reference evidence="3 4" key="1">
    <citation type="submission" date="2021-01" db="EMBL/GenBank/DDBJ databases">
        <title>Chromosome-level genome assembly of a human fungal pathogen reveals clustering of transcriptionally co-regulated genes.</title>
        <authorList>
            <person name="Voorhies M."/>
            <person name="Cohen S."/>
            <person name="Shea T.P."/>
            <person name="Petrus S."/>
            <person name="Munoz J.F."/>
            <person name="Poplawski S."/>
            <person name="Goldman W.E."/>
            <person name="Michael T."/>
            <person name="Cuomo C.A."/>
            <person name="Sil A."/>
            <person name="Beyhan S."/>
        </authorList>
    </citation>
    <scope>NUCLEOTIDE SEQUENCE [LARGE SCALE GENOMIC DNA]</scope>
    <source>
        <strain evidence="3 4">G184AR</strain>
    </source>
</reference>
<evidence type="ECO:0000313" key="4">
    <source>
        <dbReference type="Proteomes" id="UP000670092"/>
    </source>
</evidence>
<organism evidence="3 4">
    <name type="scientific">Ajellomyces capsulatus</name>
    <name type="common">Darling's disease fungus</name>
    <name type="synonym">Histoplasma capsulatum</name>
    <dbReference type="NCBI Taxonomy" id="5037"/>
    <lineage>
        <taxon>Eukaryota</taxon>
        <taxon>Fungi</taxon>
        <taxon>Dikarya</taxon>
        <taxon>Ascomycota</taxon>
        <taxon>Pezizomycotina</taxon>
        <taxon>Eurotiomycetes</taxon>
        <taxon>Eurotiomycetidae</taxon>
        <taxon>Onygenales</taxon>
        <taxon>Ajellomycetaceae</taxon>
        <taxon>Histoplasma</taxon>
    </lineage>
</organism>
<sequence>MRRAMCMLWRGAMILLTWRRIGLVLGQSNKPSSPTQTSPRQASSASPTLSRATSPSPSCNFAKPPSLPHHPIPHPQVLFPPHPRRPSSIPSTASSASRSAPLRRWAV</sequence>
<accession>A0A8H7Z7R0</accession>
<evidence type="ECO:0000256" key="2">
    <source>
        <dbReference type="SAM" id="SignalP"/>
    </source>
</evidence>
<name>A0A8H7Z7R0_AJECA</name>
<feature type="compositionally biased region" description="Low complexity" evidence="1">
    <location>
        <begin position="86"/>
        <end position="107"/>
    </location>
</feature>
<evidence type="ECO:0000313" key="3">
    <source>
        <dbReference type="EMBL" id="KAG5304091.1"/>
    </source>
</evidence>
<proteinExistence type="predicted"/>
<feature type="region of interest" description="Disordered" evidence="1">
    <location>
        <begin position="26"/>
        <end position="107"/>
    </location>
</feature>
<feature type="compositionally biased region" description="Pro residues" evidence="1">
    <location>
        <begin position="65"/>
        <end position="81"/>
    </location>
</feature>
<dbReference type="Proteomes" id="UP000670092">
    <property type="component" value="Unassembled WGS sequence"/>
</dbReference>
<evidence type="ECO:0000256" key="1">
    <source>
        <dbReference type="SAM" id="MobiDB-lite"/>
    </source>
</evidence>
<dbReference type="AlphaFoldDB" id="A0A8H7Z7R0"/>
<keyword evidence="2" id="KW-0732">Signal</keyword>